<evidence type="ECO:0000256" key="9">
    <source>
        <dbReference type="ARBA" id="ARBA00029803"/>
    </source>
</evidence>
<dbReference type="GO" id="GO:0005739">
    <property type="term" value="C:mitochondrion"/>
    <property type="evidence" value="ECO:0007669"/>
    <property type="project" value="UniProtKB-SubCell"/>
</dbReference>
<keyword evidence="7" id="KW-0175">Coiled coil</keyword>
<keyword evidence="2" id="KW-0489">Methyltransferase</keyword>
<evidence type="ECO:0000256" key="3">
    <source>
        <dbReference type="ARBA" id="ARBA00022679"/>
    </source>
</evidence>
<dbReference type="GO" id="GO:0070131">
    <property type="term" value="P:positive regulation of mitochondrial translation"/>
    <property type="evidence" value="ECO:0007669"/>
    <property type="project" value="TreeGrafter"/>
</dbReference>
<dbReference type="Gene3D" id="3.40.1280.30">
    <property type="match status" value="1"/>
</dbReference>
<dbReference type="GO" id="GO:0032259">
    <property type="term" value="P:methylation"/>
    <property type="evidence" value="ECO:0007669"/>
    <property type="project" value="UniProtKB-KW"/>
</dbReference>
<dbReference type="KEGG" id="csol:105364132"/>
<evidence type="ECO:0000256" key="1">
    <source>
        <dbReference type="ARBA" id="ARBA00004173"/>
    </source>
</evidence>
<dbReference type="GO" id="GO:0097745">
    <property type="term" value="P:mitochondrial tRNA 5'-end processing"/>
    <property type="evidence" value="ECO:0007669"/>
    <property type="project" value="TreeGrafter"/>
</dbReference>
<feature type="domain" description="SAM-dependent MTase TRM10-type" evidence="10">
    <location>
        <begin position="122"/>
        <end position="315"/>
    </location>
</feature>
<dbReference type="PANTHER" id="PTHR13563">
    <property type="entry name" value="TRNA (GUANINE-9-) METHYLTRANSFERASE"/>
    <property type="match status" value="1"/>
</dbReference>
<comment type="subcellular location">
    <subcellularLocation>
        <location evidence="1">Mitochondrion</location>
    </subcellularLocation>
</comment>
<keyword evidence="4" id="KW-0949">S-adenosyl-L-methionine</keyword>
<gene>
    <name evidence="12" type="primary">LOC105364132</name>
</gene>
<dbReference type="PANTHER" id="PTHR13563:SF5">
    <property type="entry name" value="TRNA METHYLTRANSFERASE 10 HOMOLOG C"/>
    <property type="match status" value="1"/>
</dbReference>
<keyword evidence="3" id="KW-0808">Transferase</keyword>
<accession>A0AAJ7DXQ8</accession>
<dbReference type="InterPro" id="IPR007356">
    <property type="entry name" value="tRNA_m1G_MeTrfase_euk"/>
</dbReference>
<evidence type="ECO:0000256" key="4">
    <source>
        <dbReference type="ARBA" id="ARBA00022691"/>
    </source>
</evidence>
<evidence type="ECO:0000313" key="12">
    <source>
        <dbReference type="RefSeq" id="XP_011500297.1"/>
    </source>
</evidence>
<dbReference type="CDD" id="cd18102">
    <property type="entry name" value="Trm10_MRRP1"/>
    <property type="match status" value="1"/>
</dbReference>
<dbReference type="InterPro" id="IPR028564">
    <property type="entry name" value="MT_TRM10-typ"/>
</dbReference>
<evidence type="ECO:0000256" key="2">
    <source>
        <dbReference type="ARBA" id="ARBA00022603"/>
    </source>
</evidence>
<dbReference type="AlphaFoldDB" id="A0AAJ7DXQ8"/>
<keyword evidence="11" id="KW-1185">Reference proteome</keyword>
<proteinExistence type="predicted"/>
<evidence type="ECO:0000259" key="10">
    <source>
        <dbReference type="PROSITE" id="PS51675"/>
    </source>
</evidence>
<dbReference type="GO" id="GO:0008168">
    <property type="term" value="F:methyltransferase activity"/>
    <property type="evidence" value="ECO:0007669"/>
    <property type="project" value="UniProtKB-KW"/>
</dbReference>
<keyword evidence="8" id="KW-0496">Mitochondrion</keyword>
<evidence type="ECO:0000313" key="11">
    <source>
        <dbReference type="Proteomes" id="UP000695007"/>
    </source>
</evidence>
<dbReference type="RefSeq" id="XP_011500297.1">
    <property type="nucleotide sequence ID" value="XM_011501995.1"/>
</dbReference>
<dbReference type="PROSITE" id="PS51675">
    <property type="entry name" value="SAM_MT_TRM10"/>
    <property type="match status" value="1"/>
</dbReference>
<evidence type="ECO:0000256" key="6">
    <source>
        <dbReference type="ARBA" id="ARBA00022946"/>
    </source>
</evidence>
<dbReference type="GO" id="GO:0005654">
    <property type="term" value="C:nucleoplasm"/>
    <property type="evidence" value="ECO:0007669"/>
    <property type="project" value="TreeGrafter"/>
</dbReference>
<organism evidence="11 12">
    <name type="scientific">Ceratosolen solmsi marchali</name>
    <dbReference type="NCBI Taxonomy" id="326594"/>
    <lineage>
        <taxon>Eukaryota</taxon>
        <taxon>Metazoa</taxon>
        <taxon>Ecdysozoa</taxon>
        <taxon>Arthropoda</taxon>
        <taxon>Hexapoda</taxon>
        <taxon>Insecta</taxon>
        <taxon>Pterygota</taxon>
        <taxon>Neoptera</taxon>
        <taxon>Endopterygota</taxon>
        <taxon>Hymenoptera</taxon>
        <taxon>Apocrita</taxon>
        <taxon>Proctotrupomorpha</taxon>
        <taxon>Chalcidoidea</taxon>
        <taxon>Agaonidae</taxon>
        <taxon>Agaoninae</taxon>
        <taxon>Ceratosolen</taxon>
    </lineage>
</organism>
<keyword evidence="6" id="KW-0809">Transit peptide</keyword>
<dbReference type="GO" id="GO:0000049">
    <property type="term" value="F:tRNA binding"/>
    <property type="evidence" value="ECO:0007669"/>
    <property type="project" value="TreeGrafter"/>
</dbReference>
<dbReference type="GeneID" id="105364132"/>
<sequence>MMAQKKIDEILKDPQFQQKKKIFDMEIQNWRDSGYNMPLEIRPRDWVQLLRLKSLHQRRKFLNYLFLTEKKVEKKKEIKDKNRLEYESKLSVKKVNDDHLEYGIGNNFMIRRVTPSVMSKLYVWNCLKGYMFGNKIIFDCSFSKYMSIHESRSCARQFIECYAANRLHNFPFHIYMCNVDVSSDFIEFLHRYIPTLFDVDFPMTITTKTYLELFDKSELVYLSSNSHVEMTEYNPNITYIIGAFVDKGDKQPISRAKAIKDNIKYVKLPLDKYLRFGDGSGKDLTINHVYNIMLDAQIKDWKDALKHVPSRKLYSSRIISLENKVKSEMLLKSLTVKDNVDDINDRNKLGESRNKFFKIYVSLMV</sequence>
<dbReference type="InterPro" id="IPR038459">
    <property type="entry name" value="MT_TRM10-typ_sf"/>
</dbReference>
<reference evidence="12" key="1">
    <citation type="submission" date="2025-08" db="UniProtKB">
        <authorList>
            <consortium name="RefSeq"/>
        </authorList>
    </citation>
    <scope>IDENTIFICATION</scope>
</reference>
<protein>
    <recommendedName>
        <fullName evidence="9">RNA (guanine-9-)-methyltransferase domain-containing protein 1</fullName>
    </recommendedName>
</protein>
<name>A0AAJ7DXQ8_9HYME</name>
<evidence type="ECO:0000256" key="7">
    <source>
        <dbReference type="ARBA" id="ARBA00023054"/>
    </source>
</evidence>
<keyword evidence="5" id="KW-0819">tRNA processing</keyword>
<evidence type="ECO:0000256" key="8">
    <source>
        <dbReference type="ARBA" id="ARBA00023128"/>
    </source>
</evidence>
<dbReference type="InterPro" id="IPR025812">
    <property type="entry name" value="Trm10_C_MTase_dom"/>
</dbReference>
<dbReference type="CTD" id="37124"/>
<dbReference type="Proteomes" id="UP000695007">
    <property type="component" value="Unplaced"/>
</dbReference>
<evidence type="ECO:0000256" key="5">
    <source>
        <dbReference type="ARBA" id="ARBA00022694"/>
    </source>
</evidence>